<comment type="caution">
    <text evidence="2">The sequence shown here is derived from an EMBL/GenBank/DDBJ whole genome shotgun (WGS) entry which is preliminary data.</text>
</comment>
<evidence type="ECO:0000313" key="3">
    <source>
        <dbReference type="Proteomes" id="UP000298663"/>
    </source>
</evidence>
<evidence type="ECO:0000313" key="2">
    <source>
        <dbReference type="EMBL" id="TKR72896.1"/>
    </source>
</evidence>
<gene>
    <name evidence="2" type="ORF">L596_020282</name>
</gene>
<keyword evidence="3" id="KW-1185">Reference proteome</keyword>
<evidence type="ECO:0000256" key="1">
    <source>
        <dbReference type="SAM" id="MobiDB-lite"/>
    </source>
</evidence>
<feature type="region of interest" description="Disordered" evidence="1">
    <location>
        <begin position="30"/>
        <end position="49"/>
    </location>
</feature>
<organism evidence="2 3">
    <name type="scientific">Steinernema carpocapsae</name>
    <name type="common">Entomopathogenic nematode</name>
    <dbReference type="NCBI Taxonomy" id="34508"/>
    <lineage>
        <taxon>Eukaryota</taxon>
        <taxon>Metazoa</taxon>
        <taxon>Ecdysozoa</taxon>
        <taxon>Nematoda</taxon>
        <taxon>Chromadorea</taxon>
        <taxon>Rhabditida</taxon>
        <taxon>Tylenchina</taxon>
        <taxon>Panagrolaimomorpha</taxon>
        <taxon>Strongyloidoidea</taxon>
        <taxon>Steinernematidae</taxon>
        <taxon>Steinernema</taxon>
    </lineage>
</organism>
<proteinExistence type="predicted"/>
<dbReference type="AlphaFoldDB" id="A0A4U5MT21"/>
<name>A0A4U5MT21_STECR</name>
<protein>
    <submittedName>
        <fullName evidence="2">Uncharacterized protein</fullName>
    </submittedName>
</protein>
<reference evidence="2 3" key="1">
    <citation type="journal article" date="2015" name="Genome Biol.">
        <title>Comparative genomics of Steinernema reveals deeply conserved gene regulatory networks.</title>
        <authorList>
            <person name="Dillman A.R."/>
            <person name="Macchietto M."/>
            <person name="Porter C.F."/>
            <person name="Rogers A."/>
            <person name="Williams B."/>
            <person name="Antoshechkin I."/>
            <person name="Lee M.M."/>
            <person name="Goodwin Z."/>
            <person name="Lu X."/>
            <person name="Lewis E.E."/>
            <person name="Goodrich-Blair H."/>
            <person name="Stock S.P."/>
            <person name="Adams B.J."/>
            <person name="Sternberg P.W."/>
            <person name="Mortazavi A."/>
        </authorList>
    </citation>
    <scope>NUCLEOTIDE SEQUENCE [LARGE SCALE GENOMIC DNA]</scope>
    <source>
        <strain evidence="2 3">ALL</strain>
    </source>
</reference>
<reference evidence="2 3" key="2">
    <citation type="journal article" date="2019" name="G3 (Bethesda)">
        <title>Hybrid Assembly of the Genome of the Entomopathogenic Nematode Steinernema carpocapsae Identifies the X-Chromosome.</title>
        <authorList>
            <person name="Serra L."/>
            <person name="Macchietto M."/>
            <person name="Macias-Munoz A."/>
            <person name="McGill C.J."/>
            <person name="Rodriguez I.M."/>
            <person name="Rodriguez B."/>
            <person name="Murad R."/>
            <person name="Mortazavi A."/>
        </authorList>
    </citation>
    <scope>NUCLEOTIDE SEQUENCE [LARGE SCALE GENOMIC DNA]</scope>
    <source>
        <strain evidence="2 3">ALL</strain>
    </source>
</reference>
<accession>A0A4U5MT21</accession>
<sequence length="93" mass="9513">MDVEQMNLNLENGGAAPEAANELGAPVELLPEHQNGGETNAAAAESNNNHDGEFEAAAAVCLIGEVTLGFKSAGITSPGRSGANDLRNVLRRG</sequence>
<dbReference type="EMBL" id="AZBU02000006">
    <property type="protein sequence ID" value="TKR72896.1"/>
    <property type="molecule type" value="Genomic_DNA"/>
</dbReference>
<dbReference type="Proteomes" id="UP000298663">
    <property type="component" value="Unassembled WGS sequence"/>
</dbReference>